<dbReference type="InterPro" id="IPR048535">
    <property type="entry name" value="RRN6_beta-prop"/>
</dbReference>
<feature type="compositionally biased region" description="Basic and acidic residues" evidence="1">
    <location>
        <begin position="311"/>
        <end position="323"/>
    </location>
</feature>
<comment type="caution">
    <text evidence="3">The sequence shown here is derived from an EMBL/GenBank/DDBJ whole genome shotgun (WGS) entry which is preliminary data.</text>
</comment>
<dbReference type="Pfam" id="PF10214">
    <property type="entry name" value="Rrn6_beta-prop"/>
    <property type="match status" value="1"/>
</dbReference>
<dbReference type="Proteomes" id="UP001301769">
    <property type="component" value="Unassembled WGS sequence"/>
</dbReference>
<feature type="compositionally biased region" description="Acidic residues" evidence="1">
    <location>
        <begin position="881"/>
        <end position="892"/>
    </location>
</feature>
<reference evidence="3" key="1">
    <citation type="journal article" date="2023" name="Mol. Phylogenet. Evol.">
        <title>Genome-scale phylogeny and comparative genomics of the fungal order Sordariales.</title>
        <authorList>
            <person name="Hensen N."/>
            <person name="Bonometti L."/>
            <person name="Westerberg I."/>
            <person name="Brannstrom I.O."/>
            <person name="Guillou S."/>
            <person name="Cros-Aarteil S."/>
            <person name="Calhoun S."/>
            <person name="Haridas S."/>
            <person name="Kuo A."/>
            <person name="Mondo S."/>
            <person name="Pangilinan J."/>
            <person name="Riley R."/>
            <person name="LaButti K."/>
            <person name="Andreopoulos B."/>
            <person name="Lipzen A."/>
            <person name="Chen C."/>
            <person name="Yan M."/>
            <person name="Daum C."/>
            <person name="Ng V."/>
            <person name="Clum A."/>
            <person name="Steindorff A."/>
            <person name="Ohm R.A."/>
            <person name="Martin F."/>
            <person name="Silar P."/>
            <person name="Natvig D.O."/>
            <person name="Lalanne C."/>
            <person name="Gautier V."/>
            <person name="Ament-Velasquez S.L."/>
            <person name="Kruys A."/>
            <person name="Hutchinson M.I."/>
            <person name="Powell A.J."/>
            <person name="Barry K."/>
            <person name="Miller A.N."/>
            <person name="Grigoriev I.V."/>
            <person name="Debuchy R."/>
            <person name="Gladieux P."/>
            <person name="Hiltunen Thoren M."/>
            <person name="Johannesson H."/>
        </authorList>
    </citation>
    <scope>NUCLEOTIDE SEQUENCE</scope>
    <source>
        <strain evidence="3">PSN293</strain>
    </source>
</reference>
<evidence type="ECO:0000256" key="1">
    <source>
        <dbReference type="SAM" id="MobiDB-lite"/>
    </source>
</evidence>
<protein>
    <recommendedName>
        <fullName evidence="2">RRN6 beta-propeller domain-containing protein</fullName>
    </recommendedName>
</protein>
<accession>A0AAN7BCQ3</accession>
<organism evidence="3 4">
    <name type="scientific">Rhypophila decipiens</name>
    <dbReference type="NCBI Taxonomy" id="261697"/>
    <lineage>
        <taxon>Eukaryota</taxon>
        <taxon>Fungi</taxon>
        <taxon>Dikarya</taxon>
        <taxon>Ascomycota</taxon>
        <taxon>Pezizomycotina</taxon>
        <taxon>Sordariomycetes</taxon>
        <taxon>Sordariomycetidae</taxon>
        <taxon>Sordariales</taxon>
        <taxon>Naviculisporaceae</taxon>
        <taxon>Rhypophila</taxon>
    </lineage>
</organism>
<feature type="compositionally biased region" description="Basic and acidic residues" evidence="1">
    <location>
        <begin position="1"/>
        <end position="11"/>
    </location>
</feature>
<dbReference type="EMBL" id="MU858071">
    <property type="protein sequence ID" value="KAK4216145.1"/>
    <property type="molecule type" value="Genomic_DNA"/>
</dbReference>
<dbReference type="AlphaFoldDB" id="A0AAN7BCQ3"/>
<feature type="compositionally biased region" description="Basic and acidic residues" evidence="1">
    <location>
        <begin position="125"/>
        <end position="137"/>
    </location>
</feature>
<dbReference type="InterPro" id="IPR019350">
    <property type="entry name" value="RNA_pol_I-sp_TIF_RRN6-like"/>
</dbReference>
<name>A0AAN7BCQ3_9PEZI</name>
<feature type="region of interest" description="Disordered" evidence="1">
    <location>
        <begin position="1182"/>
        <end position="1206"/>
    </location>
</feature>
<sequence length="1206" mass="134408">MAESEANDRRGQTFQFAQRRRKKQEKRRLTAQSSEIQSHYTTWDAASRSHDLVKEATQLPTDEVNALPASLAASTTTPLTAPTIWHAPERSLAVNTNLEKNEDFNQVPMAESETNAPRSHRNGAQRREKKQEVRIAESETNAPRSHRNGAQRRKKKQETSVLTAAGATDATVAEGVGVGPLGSSGCFTSSWATSSATSSAAFSEAGMGSEAFSSSVDSVAVPETASPAAQLSETESNYTAGDAAVTTAPLKAPTIWCAPKTSSVHTYLQKYRGVEKDGVHFQQVTDFLQWCPRTRESVTTPVWSKSPKGGPESRRERQRETRRQRQQLQHDYPQASLAVESTPNILVEDIEDFCPRDDTSTTCLMATGEISDLTKPGNNVGHPVLAIAAGRLGNNLRLVSLSKRKWAWTEEDAGVVLNTPRFILDEQLPGKMKMEAITCLKFALDVKPRFPIRWLVVQQAACTTVYELELQPSVDGRWTSPPTLFLTSLATIQSQQTGGAHQCDFLFRSRSGAAAQLVIIDKSGTWSLWDLTVPGGGERWARRLRPVVRMHGIIPLGAVPRGLAPPAKRQKIECTHKMLILSAARQSELRNGWESANETIADKDTPAGTPFLLVSNGASLYRQDLKPHTPAAEIPSFLQPGRKILDIAKSTFDPSAAFILTDGDLLWVSAKEDEMGGVSLHLRMSWPLLLKKWSPFCKALRLEVSPAPDVNGSKACYIYVRSSRHSRMLVFRVLHSDSDGAQYRPQRTSLQYPVNFIGMAMLPVGRTNQEAGESRIAGNLAKARAQFFQILVLSRDLEVSSALCVLSDNPDLKLGIPPPTMFREITLRSHRAGPVSKFKRRMDLEGKVLDPEDEELGPVPRNQLNIPLTLTKGGQWHDHEMEDDDGTEDTSMENDKIKARLKRASCYLPRRAKKETGSLVKVMAAQLKDDDIHKAATGPQFKNKRVYSQAPSQPLRTYQSSFREYPKPKTYFAIPHKRRDPRDYRIRKKDNPELYKIAKLSAVKYLRKYYGQPFKRPLSSKAIRDMSKSIARKRGMSHKVIRHKLNMKHGKYTVLFGPTEWVEGDWGWIVDFDSRNERLTEAFARAEKRDIKIKKKKRFVRKVWKALRAQKKKEAKKRKTDGGGGGAMVASSTQPDAYSRFKNRMFISSQAAPPSSLSRGPPPLYSSQAEWARSVLAANSQVASGKFGDKNRKKKGGAKPIPRAFQ</sequence>
<feature type="region of interest" description="Disordered" evidence="1">
    <location>
        <begin position="1110"/>
        <end position="1133"/>
    </location>
</feature>
<feature type="region of interest" description="Disordered" evidence="1">
    <location>
        <begin position="875"/>
        <end position="894"/>
    </location>
</feature>
<evidence type="ECO:0000259" key="2">
    <source>
        <dbReference type="Pfam" id="PF10214"/>
    </source>
</evidence>
<keyword evidence="4" id="KW-1185">Reference proteome</keyword>
<evidence type="ECO:0000313" key="4">
    <source>
        <dbReference type="Proteomes" id="UP001301769"/>
    </source>
</evidence>
<evidence type="ECO:0000313" key="3">
    <source>
        <dbReference type="EMBL" id="KAK4216145.1"/>
    </source>
</evidence>
<feature type="region of interest" description="Disordered" evidence="1">
    <location>
        <begin position="298"/>
        <end position="330"/>
    </location>
</feature>
<feature type="region of interest" description="Disordered" evidence="1">
    <location>
        <begin position="1"/>
        <end position="37"/>
    </location>
</feature>
<feature type="domain" description="RRN6 beta-propeller" evidence="2">
    <location>
        <begin position="359"/>
        <end position="742"/>
    </location>
</feature>
<reference evidence="3" key="2">
    <citation type="submission" date="2023-05" db="EMBL/GenBank/DDBJ databases">
        <authorList>
            <consortium name="Lawrence Berkeley National Laboratory"/>
            <person name="Steindorff A."/>
            <person name="Hensen N."/>
            <person name="Bonometti L."/>
            <person name="Westerberg I."/>
            <person name="Brannstrom I.O."/>
            <person name="Guillou S."/>
            <person name="Cros-Aarteil S."/>
            <person name="Calhoun S."/>
            <person name="Haridas S."/>
            <person name="Kuo A."/>
            <person name="Mondo S."/>
            <person name="Pangilinan J."/>
            <person name="Riley R."/>
            <person name="Labutti K."/>
            <person name="Andreopoulos B."/>
            <person name="Lipzen A."/>
            <person name="Chen C."/>
            <person name="Yanf M."/>
            <person name="Daum C."/>
            <person name="Ng V."/>
            <person name="Clum A."/>
            <person name="Ohm R."/>
            <person name="Martin F."/>
            <person name="Silar P."/>
            <person name="Natvig D."/>
            <person name="Lalanne C."/>
            <person name="Gautier V."/>
            <person name="Ament-Velasquez S.L."/>
            <person name="Kruys A."/>
            <person name="Hutchinson M.I."/>
            <person name="Powell A.J."/>
            <person name="Barry K."/>
            <person name="Miller A.N."/>
            <person name="Grigoriev I.V."/>
            <person name="Debuchy R."/>
            <person name="Gladieux P."/>
            <person name="Thoren M.H."/>
            <person name="Johannesson H."/>
        </authorList>
    </citation>
    <scope>NUCLEOTIDE SEQUENCE</scope>
    <source>
        <strain evidence="3">PSN293</strain>
    </source>
</reference>
<feature type="region of interest" description="Disordered" evidence="1">
    <location>
        <begin position="104"/>
        <end position="163"/>
    </location>
</feature>
<dbReference type="PANTHER" id="PTHR28221">
    <property type="entry name" value="RNA POLYMERASE I-SPECIFIC TRANSCRIPTION INITIATION FACTOR RRN6"/>
    <property type="match status" value="1"/>
</dbReference>
<feature type="compositionally biased region" description="Basic residues" evidence="1">
    <location>
        <begin position="1110"/>
        <end position="1119"/>
    </location>
</feature>
<feature type="compositionally biased region" description="Basic residues" evidence="1">
    <location>
        <begin position="144"/>
        <end position="156"/>
    </location>
</feature>
<gene>
    <name evidence="3" type="ORF">QBC37DRAFT_338452</name>
</gene>
<proteinExistence type="predicted"/>
<dbReference type="PANTHER" id="PTHR28221:SF2">
    <property type="entry name" value="RNA POLYMERASE I-SPECIFIC TRANSCRIPTION INITIATION FACTOR RRN6"/>
    <property type="match status" value="1"/>
</dbReference>